<feature type="compositionally biased region" description="Basic and acidic residues" evidence="1">
    <location>
        <begin position="381"/>
        <end position="390"/>
    </location>
</feature>
<comment type="caution">
    <text evidence="2">The sequence shown here is derived from an EMBL/GenBank/DDBJ whole genome shotgun (WGS) entry which is preliminary data.</text>
</comment>
<dbReference type="AlphaFoldDB" id="A0AAV9VEQ8"/>
<protein>
    <submittedName>
        <fullName evidence="2">Uncharacterized protein</fullName>
    </submittedName>
</protein>
<dbReference type="Proteomes" id="UP001375240">
    <property type="component" value="Unassembled WGS sequence"/>
</dbReference>
<feature type="compositionally biased region" description="Basic and acidic residues" evidence="1">
    <location>
        <begin position="58"/>
        <end position="73"/>
    </location>
</feature>
<feature type="compositionally biased region" description="Low complexity" evidence="1">
    <location>
        <begin position="348"/>
        <end position="359"/>
    </location>
</feature>
<accession>A0AAV9VEQ8</accession>
<feature type="compositionally biased region" description="Low complexity" evidence="1">
    <location>
        <begin position="14"/>
        <end position="26"/>
    </location>
</feature>
<evidence type="ECO:0000256" key="1">
    <source>
        <dbReference type="SAM" id="MobiDB-lite"/>
    </source>
</evidence>
<feature type="compositionally biased region" description="Polar residues" evidence="1">
    <location>
        <begin position="205"/>
        <end position="235"/>
    </location>
</feature>
<feature type="compositionally biased region" description="Polar residues" evidence="1">
    <location>
        <begin position="132"/>
        <end position="142"/>
    </location>
</feature>
<evidence type="ECO:0000313" key="3">
    <source>
        <dbReference type="Proteomes" id="UP001375240"/>
    </source>
</evidence>
<feature type="compositionally biased region" description="Polar residues" evidence="1">
    <location>
        <begin position="276"/>
        <end position="288"/>
    </location>
</feature>
<feature type="region of interest" description="Disordered" evidence="1">
    <location>
        <begin position="1"/>
        <end position="93"/>
    </location>
</feature>
<feature type="compositionally biased region" description="Basic residues" evidence="1">
    <location>
        <begin position="44"/>
        <end position="57"/>
    </location>
</feature>
<evidence type="ECO:0000313" key="2">
    <source>
        <dbReference type="EMBL" id="KAK6359553.1"/>
    </source>
</evidence>
<name>A0AAV9VEQ8_9PEZI</name>
<keyword evidence="3" id="KW-1185">Reference proteome</keyword>
<feature type="region of interest" description="Disordered" evidence="1">
    <location>
        <begin position="753"/>
        <end position="778"/>
    </location>
</feature>
<organism evidence="2 3">
    <name type="scientific">Orbilia brochopaga</name>
    <dbReference type="NCBI Taxonomy" id="3140254"/>
    <lineage>
        <taxon>Eukaryota</taxon>
        <taxon>Fungi</taxon>
        <taxon>Dikarya</taxon>
        <taxon>Ascomycota</taxon>
        <taxon>Pezizomycotina</taxon>
        <taxon>Orbiliomycetes</taxon>
        <taxon>Orbiliales</taxon>
        <taxon>Orbiliaceae</taxon>
        <taxon>Orbilia</taxon>
    </lineage>
</organism>
<reference evidence="2 3" key="1">
    <citation type="submission" date="2019-10" db="EMBL/GenBank/DDBJ databases">
        <authorList>
            <person name="Palmer J.M."/>
        </authorList>
    </citation>
    <scope>NUCLEOTIDE SEQUENCE [LARGE SCALE GENOMIC DNA]</scope>
    <source>
        <strain evidence="2 3">TWF696</strain>
    </source>
</reference>
<feature type="region of interest" description="Disordered" evidence="1">
    <location>
        <begin position="489"/>
        <end position="694"/>
    </location>
</feature>
<sequence>MPRVTRSQTATLRQQAAAGEEAPQQQRKPFVEVDMNIAVEPTKPARKPRATRSRAKKTQKEEIQNEELQKENSDPAPEIQCESPITEQPSGPAKVTVAIGEVEIAIEVAHPARTRVTRQAVASGKVTIEPVPTSSEQSTSVTAKRKPTSRVTATASNPPPAEPVNEPTPTITTTKKNAPKRPAQEVQPSQKPLAPAAEPRETRRSTAVTSSSNNKAPIVTTTRTARLRAENTTGKSIDAPPKRASIKSVSETTSSAPAAVIPSQPTQTVPLPKTTAPANTQKPATTSRKPIGRGEGTTKLTLVGKRTDITATETASALHQPPQQPSHQRPDPPKATAPKLAPSSRIHALAAPKALPALKQPDTIAAIHRPSDPVKPQSIRHALDIYESPRKPAPAAASLSPRKEPIQDIRPRPAATTVESPMQRLSTPKRLPTGLAGPDRTKLPTMISSPGRQSIQATVARFQAGISAATETTSPGYTPQQRQIAIGQLSPHKREAQTPTSRHTITSTASPFSRLATPRRPATGVSISPVKETTPSAKPPHKPIAAPSPLLKQTPKRPSYLPSPVKSNKPVTTPIPFRFNAMSRTDTAKDTAKPAIPVQPVTPQQRTVARKPWEPVPVPRPSAITPRTTVPTPKQAPITPKIATPTHRQSTTTTPRLAAPAQRKSAIPQLSSPALLQSKHAPKQYTGKPSAVTPTMKDRIKNFESPKRPPQPAFTDARTLLREARKEARKGTLPELKGEVGYATLPTVEDEVPAQPEAKAEVPAQPEAKPAPSPDRKHIDWTRTLEPASAAFLKGLVLRPPGTEPPRPPSPRTPIPPSMFQLIEAYKDDPKWAGHFYVDEKLFATVPPAWTVEEIEREEKRQAELGKKPRIPCKNEQYAEQLVLIQTLARRSLDEVTEEDIKRANARAEAVKRGHKAVMDWAMRPSPASLLPYGCPLPTKR</sequence>
<feature type="compositionally biased region" description="Polar residues" evidence="1">
    <location>
        <begin position="417"/>
        <end position="426"/>
    </location>
</feature>
<feature type="compositionally biased region" description="Low complexity" evidence="1">
    <location>
        <begin position="644"/>
        <end position="656"/>
    </location>
</feature>
<feature type="compositionally biased region" description="Basic and acidic residues" evidence="1">
    <location>
        <begin position="401"/>
        <end position="411"/>
    </location>
</feature>
<proteinExistence type="predicted"/>
<gene>
    <name evidence="2" type="ORF">TWF696_000706</name>
</gene>
<feature type="compositionally biased region" description="Polar residues" evidence="1">
    <location>
        <begin position="497"/>
        <end position="511"/>
    </location>
</feature>
<dbReference type="EMBL" id="JAVHNQ010000001">
    <property type="protein sequence ID" value="KAK6359553.1"/>
    <property type="molecule type" value="Genomic_DNA"/>
</dbReference>
<feature type="compositionally biased region" description="Polar residues" evidence="1">
    <location>
        <begin position="1"/>
        <end position="13"/>
    </location>
</feature>
<feature type="compositionally biased region" description="Polar residues" evidence="1">
    <location>
        <begin position="247"/>
        <end position="256"/>
    </location>
</feature>
<feature type="region of interest" description="Disordered" evidence="1">
    <location>
        <begin position="112"/>
        <end position="452"/>
    </location>
</feature>